<evidence type="ECO:0000256" key="3">
    <source>
        <dbReference type="ARBA" id="ARBA00022989"/>
    </source>
</evidence>
<evidence type="ECO:0000313" key="7">
    <source>
        <dbReference type="Proteomes" id="UP001204833"/>
    </source>
</evidence>
<feature type="transmembrane region" description="Helical" evidence="5">
    <location>
        <begin position="369"/>
        <end position="387"/>
    </location>
</feature>
<keyword evidence="4 5" id="KW-0472">Membrane</keyword>
<name>A0AAD5BKU1_9ASCO</name>
<dbReference type="RefSeq" id="XP_051611440.1">
    <property type="nucleotide sequence ID" value="XM_051751374.1"/>
</dbReference>
<dbReference type="AlphaFoldDB" id="A0AAD5BKU1"/>
<evidence type="ECO:0008006" key="8">
    <source>
        <dbReference type="Google" id="ProtNLM"/>
    </source>
</evidence>
<dbReference type="Proteomes" id="UP001204833">
    <property type="component" value="Unassembled WGS sequence"/>
</dbReference>
<feature type="transmembrane region" description="Helical" evidence="5">
    <location>
        <begin position="134"/>
        <end position="154"/>
    </location>
</feature>
<comment type="subcellular location">
    <subcellularLocation>
        <location evidence="1">Membrane</location>
        <topology evidence="1">Multi-pass membrane protein</topology>
    </subcellularLocation>
</comment>
<feature type="transmembrane region" description="Helical" evidence="5">
    <location>
        <begin position="194"/>
        <end position="217"/>
    </location>
</feature>
<keyword evidence="3 5" id="KW-1133">Transmembrane helix</keyword>
<dbReference type="Pfam" id="PF07690">
    <property type="entry name" value="MFS_1"/>
    <property type="match status" value="1"/>
</dbReference>
<dbReference type="PANTHER" id="PTHR23502:SF2">
    <property type="entry name" value="TRANSPORTER, PUTATIVE (AFU_ORTHOLOGUE AFUA_2G08910)-RELATED"/>
    <property type="match status" value="1"/>
</dbReference>
<feature type="transmembrane region" description="Helical" evidence="5">
    <location>
        <begin position="107"/>
        <end position="127"/>
    </location>
</feature>
<dbReference type="GO" id="GO:0005886">
    <property type="term" value="C:plasma membrane"/>
    <property type="evidence" value="ECO:0007669"/>
    <property type="project" value="TreeGrafter"/>
</dbReference>
<evidence type="ECO:0000256" key="5">
    <source>
        <dbReference type="SAM" id="Phobius"/>
    </source>
</evidence>
<protein>
    <recommendedName>
        <fullName evidence="8">Major facilitator superfamily (MFS) profile domain-containing protein</fullName>
    </recommendedName>
</protein>
<feature type="transmembrane region" description="Helical" evidence="5">
    <location>
        <begin position="286"/>
        <end position="308"/>
    </location>
</feature>
<organism evidence="6 7">
    <name type="scientific">Candida theae</name>
    <dbReference type="NCBI Taxonomy" id="1198502"/>
    <lineage>
        <taxon>Eukaryota</taxon>
        <taxon>Fungi</taxon>
        <taxon>Dikarya</taxon>
        <taxon>Ascomycota</taxon>
        <taxon>Saccharomycotina</taxon>
        <taxon>Pichiomycetes</taxon>
        <taxon>Debaryomycetaceae</taxon>
        <taxon>Candida/Lodderomyces clade</taxon>
        <taxon>Candida</taxon>
    </lineage>
</organism>
<dbReference type="Gene3D" id="1.20.1250.20">
    <property type="entry name" value="MFS general substrate transporter like domains"/>
    <property type="match status" value="1"/>
</dbReference>
<dbReference type="PANTHER" id="PTHR23502">
    <property type="entry name" value="MAJOR FACILITATOR SUPERFAMILY"/>
    <property type="match status" value="1"/>
</dbReference>
<feature type="transmembrane region" description="Helical" evidence="5">
    <location>
        <begin position="223"/>
        <end position="242"/>
    </location>
</feature>
<feature type="transmembrane region" description="Helical" evidence="5">
    <location>
        <begin position="399"/>
        <end position="422"/>
    </location>
</feature>
<feature type="transmembrane region" description="Helical" evidence="5">
    <location>
        <begin position="67"/>
        <end position="87"/>
    </location>
</feature>
<accession>A0AAD5BKU1</accession>
<gene>
    <name evidence="6" type="ORF">KGF57_000021</name>
</gene>
<keyword evidence="2 5" id="KW-0812">Transmembrane</keyword>
<feature type="transmembrane region" description="Helical" evidence="5">
    <location>
        <begin position="463"/>
        <end position="485"/>
    </location>
</feature>
<dbReference type="GO" id="GO:0022857">
    <property type="term" value="F:transmembrane transporter activity"/>
    <property type="evidence" value="ECO:0007669"/>
    <property type="project" value="InterPro"/>
</dbReference>
<sequence length="491" mass="54487">MSSNASSMDPEKGITNLHLEDASTHYQLDISEEHKQYLIAKHRTYDLHPLPTMSNDDPLNWSNGMKFLQLGMVAFHGFMGTFMASGIVPSFGKYSEILEKPVPTVSYLTSAQIVLIGTFPLVWVPLMQRYGKRLLLIISALGTTAFTIGAVFSTDYGTLMAMRCLSAVFVSPGLAVGGAIVKETTFSHQRGSRSGIWAISVNLGTMFGAFLMGFVAQYQHPKYVHVVFACAMFVLAICYLLLGKETSFNQVDINRNEPNRFKQLQPRVIFPENTIRPLDFIEPLQFLFVPRVFIPAFGYTIMFMHGNIAMNVEIPQVMVGKFELGPQALGLQFLSFVIGTVIGEVGGYLSDRLVVWGHRNNKGPSFRLWITHPGYITCIVGLVVFGVQLQNIDHYNITPLIGCAIAAFGLQIGTSPIIAYCIDTDHSKAVQISLFVTFLRQLLAFIGPFYYPKMFVNLGFAKAYGIMAALVGAFGWIATSCLQAYEQRRGR</sequence>
<dbReference type="SUPFAM" id="SSF103473">
    <property type="entry name" value="MFS general substrate transporter"/>
    <property type="match status" value="1"/>
</dbReference>
<feature type="transmembrane region" description="Helical" evidence="5">
    <location>
        <begin position="429"/>
        <end position="451"/>
    </location>
</feature>
<keyword evidence="7" id="KW-1185">Reference proteome</keyword>
<dbReference type="InterPro" id="IPR036259">
    <property type="entry name" value="MFS_trans_sf"/>
</dbReference>
<evidence type="ECO:0000313" key="6">
    <source>
        <dbReference type="EMBL" id="KAI5968906.1"/>
    </source>
</evidence>
<feature type="transmembrane region" description="Helical" evidence="5">
    <location>
        <begin position="160"/>
        <end position="182"/>
    </location>
</feature>
<evidence type="ECO:0000256" key="1">
    <source>
        <dbReference type="ARBA" id="ARBA00004141"/>
    </source>
</evidence>
<comment type="caution">
    <text evidence="6">The sequence shown here is derived from an EMBL/GenBank/DDBJ whole genome shotgun (WGS) entry which is preliminary data.</text>
</comment>
<evidence type="ECO:0000256" key="2">
    <source>
        <dbReference type="ARBA" id="ARBA00022692"/>
    </source>
</evidence>
<dbReference type="EMBL" id="JAIHNG010000001">
    <property type="protein sequence ID" value="KAI5968906.1"/>
    <property type="molecule type" value="Genomic_DNA"/>
</dbReference>
<reference evidence="6 7" key="1">
    <citation type="journal article" date="2022" name="DNA Res.">
        <title>Genome analysis of five recently described species of the CUG-Ser clade uncovers Candida theae as a new hybrid lineage with pathogenic potential in the Candida parapsilosis species complex.</title>
        <authorList>
            <person name="Mixao V."/>
            <person name="Del Olmo V."/>
            <person name="Hegedusova E."/>
            <person name="Saus E."/>
            <person name="Pryszcz L."/>
            <person name="Cillingova A."/>
            <person name="Nosek J."/>
            <person name="Gabaldon T."/>
        </authorList>
    </citation>
    <scope>NUCLEOTIDE SEQUENCE [LARGE SCALE GENOMIC DNA]</scope>
    <source>
        <strain evidence="6 7">CBS 12239</strain>
    </source>
</reference>
<dbReference type="InterPro" id="IPR011701">
    <property type="entry name" value="MFS"/>
</dbReference>
<feature type="transmembrane region" description="Helical" evidence="5">
    <location>
        <begin position="328"/>
        <end position="349"/>
    </location>
</feature>
<proteinExistence type="predicted"/>
<evidence type="ECO:0000256" key="4">
    <source>
        <dbReference type="ARBA" id="ARBA00023136"/>
    </source>
</evidence>
<dbReference type="GeneID" id="76148081"/>